<evidence type="ECO:0000256" key="6">
    <source>
        <dbReference type="ARBA" id="ARBA00069881"/>
    </source>
</evidence>
<dbReference type="GO" id="GO:0005686">
    <property type="term" value="C:U2 snRNP"/>
    <property type="evidence" value="ECO:0007669"/>
    <property type="project" value="TreeGrafter"/>
</dbReference>
<dbReference type="EnsemblMetazoa" id="SMAR007097-RA">
    <property type="protein sequence ID" value="SMAR007097-PA"/>
    <property type="gene ID" value="SMAR007097"/>
</dbReference>
<dbReference type="GO" id="GO:0030620">
    <property type="term" value="F:U2 snRNA binding"/>
    <property type="evidence" value="ECO:0007669"/>
    <property type="project" value="InterPro"/>
</dbReference>
<organism evidence="7 8">
    <name type="scientific">Strigamia maritima</name>
    <name type="common">European centipede</name>
    <name type="synonym">Geophilus maritimus</name>
    <dbReference type="NCBI Taxonomy" id="126957"/>
    <lineage>
        <taxon>Eukaryota</taxon>
        <taxon>Metazoa</taxon>
        <taxon>Ecdysozoa</taxon>
        <taxon>Arthropoda</taxon>
        <taxon>Myriapoda</taxon>
        <taxon>Chilopoda</taxon>
        <taxon>Pleurostigmophora</taxon>
        <taxon>Geophilomorpha</taxon>
        <taxon>Linotaeniidae</taxon>
        <taxon>Strigamia</taxon>
    </lineage>
</organism>
<dbReference type="HOGENOM" id="CLU_061027_0_1_1"/>
<sequence>FRLPFLFFQLRVWDTHFIKRLFYLQISNVCAINILTNMVKLTPELIQQSGQYINAIRDRELDLRGYKIPIIENLGATLDQFDTIDLSDNDIRKVDGFPLLRRLKSLLLNNNRIVRVAEDLQETLPSLESLILTNNLIQDLNDLDPLVTVKSLRCLSLVKNPVINRRHYREYLIYKLPQLTLLDFKKIKMKERDEANKLFKSKKGKQLEKEIARKAKTFVPGAELEVERPKGLAASDILAIKDALTKVTSLDEIEHLDQMLKSGQIPGMEQQMAVGGVEGMEMEVMEMDQHVWMNGN</sequence>
<accession>T1J0P1</accession>
<comment type="subcellular location">
    <subcellularLocation>
        <location evidence="1">Nucleus</location>
    </subcellularLocation>
</comment>
<protein>
    <recommendedName>
        <fullName evidence="6">Probable U2 small nuclear ribonucleoprotein A'</fullName>
    </recommendedName>
</protein>
<dbReference type="EMBL" id="JH431739">
    <property type="status" value="NOT_ANNOTATED_CDS"/>
    <property type="molecule type" value="Genomic_DNA"/>
</dbReference>
<dbReference type="PANTHER" id="PTHR10552:SF6">
    <property type="entry name" value="U2 SMALL NUCLEAR RIBONUCLEOPROTEIN A"/>
    <property type="match status" value="1"/>
</dbReference>
<dbReference type="eggNOG" id="KOG1644">
    <property type="taxonomic scope" value="Eukaryota"/>
</dbReference>
<evidence type="ECO:0000256" key="1">
    <source>
        <dbReference type="ARBA" id="ARBA00004123"/>
    </source>
</evidence>
<dbReference type="PhylomeDB" id="T1J0P1"/>
<reference evidence="7" key="2">
    <citation type="submission" date="2015-02" db="UniProtKB">
        <authorList>
            <consortium name="EnsemblMetazoa"/>
        </authorList>
    </citation>
    <scope>IDENTIFICATION</scope>
</reference>
<keyword evidence="3" id="KW-0677">Repeat</keyword>
<comment type="similarity">
    <text evidence="5">Belongs to the U2 small nuclear ribonucleoprotein A family.</text>
</comment>
<name>T1J0P1_STRMM</name>
<evidence type="ECO:0000313" key="8">
    <source>
        <dbReference type="Proteomes" id="UP000014500"/>
    </source>
</evidence>
<dbReference type="OMA" id="PNYREYM"/>
<dbReference type="FunFam" id="3.80.10.10:FF:000026">
    <property type="entry name" value="U2 small nuclear ribonucleoprotein A"/>
    <property type="match status" value="1"/>
</dbReference>
<dbReference type="InterPro" id="IPR044640">
    <property type="entry name" value="RU2A"/>
</dbReference>
<dbReference type="InterPro" id="IPR001611">
    <property type="entry name" value="Leu-rich_rpt"/>
</dbReference>
<dbReference type="AlphaFoldDB" id="T1J0P1"/>
<keyword evidence="2" id="KW-0433">Leucine-rich repeat</keyword>
<reference evidence="8" key="1">
    <citation type="submission" date="2011-05" db="EMBL/GenBank/DDBJ databases">
        <authorList>
            <person name="Richards S.R."/>
            <person name="Qu J."/>
            <person name="Jiang H."/>
            <person name="Jhangiani S.N."/>
            <person name="Agravi P."/>
            <person name="Goodspeed R."/>
            <person name="Gross S."/>
            <person name="Mandapat C."/>
            <person name="Jackson L."/>
            <person name="Mathew T."/>
            <person name="Pu L."/>
            <person name="Thornton R."/>
            <person name="Saada N."/>
            <person name="Wilczek-Boney K.B."/>
            <person name="Lee S."/>
            <person name="Kovar C."/>
            <person name="Wu Y."/>
            <person name="Scherer S.E."/>
            <person name="Worley K.C."/>
            <person name="Muzny D.M."/>
            <person name="Gibbs R."/>
        </authorList>
    </citation>
    <scope>NUCLEOTIDE SEQUENCE</scope>
    <source>
        <strain evidence="8">Brora</strain>
    </source>
</reference>
<dbReference type="PANTHER" id="PTHR10552">
    <property type="entry name" value="U2 SMALL NUCLEAR RIBONUCLEOPROTEIN A"/>
    <property type="match status" value="1"/>
</dbReference>
<dbReference type="PROSITE" id="PS51450">
    <property type="entry name" value="LRR"/>
    <property type="match status" value="1"/>
</dbReference>
<evidence type="ECO:0000256" key="5">
    <source>
        <dbReference type="ARBA" id="ARBA00024196"/>
    </source>
</evidence>
<evidence type="ECO:0000256" key="3">
    <source>
        <dbReference type="ARBA" id="ARBA00022737"/>
    </source>
</evidence>
<dbReference type="Pfam" id="PF14580">
    <property type="entry name" value="LRR_9"/>
    <property type="match status" value="1"/>
</dbReference>
<dbReference type="STRING" id="126957.T1J0P1"/>
<evidence type="ECO:0000256" key="4">
    <source>
        <dbReference type="ARBA" id="ARBA00023242"/>
    </source>
</evidence>
<dbReference type="GO" id="GO:0000398">
    <property type="term" value="P:mRNA splicing, via spliceosome"/>
    <property type="evidence" value="ECO:0007669"/>
    <property type="project" value="InterPro"/>
</dbReference>
<proteinExistence type="inferred from homology"/>
<dbReference type="InterPro" id="IPR032675">
    <property type="entry name" value="LRR_dom_sf"/>
</dbReference>
<evidence type="ECO:0000256" key="2">
    <source>
        <dbReference type="ARBA" id="ARBA00022614"/>
    </source>
</evidence>
<dbReference type="Proteomes" id="UP000014500">
    <property type="component" value="Unassembled WGS sequence"/>
</dbReference>
<keyword evidence="4" id="KW-0539">Nucleus</keyword>
<evidence type="ECO:0000313" key="7">
    <source>
        <dbReference type="EnsemblMetazoa" id="SMAR007097-PA"/>
    </source>
</evidence>
<dbReference type="SUPFAM" id="SSF52058">
    <property type="entry name" value="L domain-like"/>
    <property type="match status" value="1"/>
</dbReference>
<keyword evidence="8" id="KW-1185">Reference proteome</keyword>
<dbReference type="Gene3D" id="3.80.10.10">
    <property type="entry name" value="Ribonuclease Inhibitor"/>
    <property type="match status" value="1"/>
</dbReference>